<dbReference type="PANTHER" id="PTHR43493">
    <property type="entry name" value="DNA GYRASE/TOPOISOMERASE SUBUNIT A"/>
    <property type="match status" value="1"/>
</dbReference>
<comment type="caution">
    <text evidence="10">The sequence shown here is derived from an EMBL/GenBank/DDBJ whole genome shotgun (WGS) entry which is preliminary data.</text>
</comment>
<dbReference type="EMBL" id="JADIMB010000085">
    <property type="protein sequence ID" value="MBO8471297.1"/>
    <property type="molecule type" value="Genomic_DNA"/>
</dbReference>
<feature type="compositionally biased region" description="Acidic residues" evidence="8">
    <location>
        <begin position="1"/>
        <end position="22"/>
    </location>
</feature>
<evidence type="ECO:0000313" key="11">
    <source>
        <dbReference type="Proteomes" id="UP000823603"/>
    </source>
</evidence>
<dbReference type="Gene3D" id="3.30.1360.40">
    <property type="match status" value="1"/>
</dbReference>
<reference evidence="10" key="2">
    <citation type="journal article" date="2021" name="PeerJ">
        <title>Extensive microbial diversity within the chicken gut microbiome revealed by metagenomics and culture.</title>
        <authorList>
            <person name="Gilroy R."/>
            <person name="Ravi A."/>
            <person name="Getino M."/>
            <person name="Pursley I."/>
            <person name="Horton D.L."/>
            <person name="Alikhan N.F."/>
            <person name="Baker D."/>
            <person name="Gharbi K."/>
            <person name="Hall N."/>
            <person name="Watson M."/>
            <person name="Adriaenssens E.M."/>
            <person name="Foster-Nyarko E."/>
            <person name="Jarju S."/>
            <person name="Secka A."/>
            <person name="Antonio M."/>
            <person name="Oren A."/>
            <person name="Chaudhuri R.R."/>
            <person name="La Ragione R."/>
            <person name="Hildebrand F."/>
            <person name="Pallen M.J."/>
        </authorList>
    </citation>
    <scope>NUCLEOTIDE SEQUENCE</scope>
    <source>
        <strain evidence="10">B2-22910</strain>
    </source>
</reference>
<feature type="compositionally biased region" description="Acidic residues" evidence="8">
    <location>
        <begin position="886"/>
        <end position="897"/>
    </location>
</feature>
<dbReference type="GO" id="GO:0006265">
    <property type="term" value="P:DNA topological change"/>
    <property type="evidence" value="ECO:0007669"/>
    <property type="project" value="UniProtKB-UniRule"/>
</dbReference>
<dbReference type="GO" id="GO:0005737">
    <property type="term" value="C:cytoplasm"/>
    <property type="evidence" value="ECO:0007669"/>
    <property type="project" value="TreeGrafter"/>
</dbReference>
<evidence type="ECO:0000313" key="10">
    <source>
        <dbReference type="EMBL" id="MBO8471297.1"/>
    </source>
</evidence>
<evidence type="ECO:0000256" key="3">
    <source>
        <dbReference type="ARBA" id="ARBA00023029"/>
    </source>
</evidence>
<dbReference type="GO" id="GO:0009330">
    <property type="term" value="C:DNA topoisomerase type II (double strand cut, ATP-hydrolyzing) complex"/>
    <property type="evidence" value="ECO:0007669"/>
    <property type="project" value="TreeGrafter"/>
</dbReference>
<evidence type="ECO:0000256" key="2">
    <source>
        <dbReference type="ARBA" id="ARBA00008263"/>
    </source>
</evidence>
<feature type="region of interest" description="Disordered" evidence="8">
    <location>
        <begin position="1"/>
        <end position="31"/>
    </location>
</feature>
<keyword evidence="3 6" id="KW-0799">Topoisomerase</keyword>
<dbReference type="InterPro" id="IPR050220">
    <property type="entry name" value="Type_II_DNA_Topoisomerases"/>
</dbReference>
<proteinExistence type="inferred from homology"/>
<dbReference type="InterPro" id="IPR013757">
    <property type="entry name" value="Topo_IIA_A_a_sf"/>
</dbReference>
<dbReference type="GO" id="GO:0003677">
    <property type="term" value="F:DNA binding"/>
    <property type="evidence" value="ECO:0007669"/>
    <property type="project" value="UniProtKB-UniRule"/>
</dbReference>
<name>A0A9D9IF32_9BACT</name>
<protein>
    <submittedName>
        <fullName evidence="10">DNA gyrase/topoisomerase IV subunit A</fullName>
    </submittedName>
</protein>
<feature type="compositionally biased region" description="Basic and acidic residues" evidence="8">
    <location>
        <begin position="852"/>
        <end position="861"/>
    </location>
</feature>
<evidence type="ECO:0000256" key="6">
    <source>
        <dbReference type="PROSITE-ProRule" id="PRU01384"/>
    </source>
</evidence>
<feature type="compositionally biased region" description="Low complexity" evidence="8">
    <location>
        <begin position="870"/>
        <end position="880"/>
    </location>
</feature>
<accession>A0A9D9IF32</accession>
<evidence type="ECO:0000256" key="4">
    <source>
        <dbReference type="ARBA" id="ARBA00023125"/>
    </source>
</evidence>
<dbReference type="NCBIfam" id="NF007209">
    <property type="entry name" value="PRK09631.1"/>
    <property type="match status" value="1"/>
</dbReference>
<evidence type="ECO:0000256" key="1">
    <source>
        <dbReference type="ARBA" id="ARBA00000185"/>
    </source>
</evidence>
<reference evidence="10" key="1">
    <citation type="submission" date="2020-10" db="EMBL/GenBank/DDBJ databases">
        <authorList>
            <person name="Gilroy R."/>
        </authorList>
    </citation>
    <scope>NUCLEOTIDE SEQUENCE</scope>
    <source>
        <strain evidence="10">B2-22910</strain>
    </source>
</reference>
<feature type="coiled-coil region" evidence="7">
    <location>
        <begin position="450"/>
        <end position="477"/>
    </location>
</feature>
<evidence type="ECO:0000256" key="7">
    <source>
        <dbReference type="SAM" id="Coils"/>
    </source>
</evidence>
<feature type="domain" description="Topo IIA-type catalytic" evidence="9">
    <location>
        <begin position="66"/>
        <end position="510"/>
    </location>
</feature>
<dbReference type="SUPFAM" id="SSF56719">
    <property type="entry name" value="Type II DNA topoisomerase"/>
    <property type="match status" value="1"/>
</dbReference>
<dbReference type="AlphaFoldDB" id="A0A9D9IF32"/>
<dbReference type="PANTHER" id="PTHR43493:SF5">
    <property type="entry name" value="DNA GYRASE SUBUNIT A, CHLOROPLASTIC_MITOCHONDRIAL"/>
    <property type="match status" value="1"/>
</dbReference>
<organism evidence="10 11">
    <name type="scientific">Candidatus Cryptobacteroides faecavium</name>
    <dbReference type="NCBI Taxonomy" id="2840762"/>
    <lineage>
        <taxon>Bacteria</taxon>
        <taxon>Pseudomonadati</taxon>
        <taxon>Bacteroidota</taxon>
        <taxon>Bacteroidia</taxon>
        <taxon>Bacteroidales</taxon>
        <taxon>Candidatus Cryptobacteroides</taxon>
    </lineage>
</organism>
<gene>
    <name evidence="10" type="ORF">IAB82_05825</name>
</gene>
<feature type="region of interest" description="Disordered" evidence="8">
    <location>
        <begin position="852"/>
        <end position="897"/>
    </location>
</feature>
<dbReference type="GO" id="GO:0003918">
    <property type="term" value="F:DNA topoisomerase type II (double strand cut, ATP-hydrolyzing) activity"/>
    <property type="evidence" value="ECO:0007669"/>
    <property type="project" value="UniProtKB-EC"/>
</dbReference>
<dbReference type="Proteomes" id="UP000823603">
    <property type="component" value="Unassembled WGS sequence"/>
</dbReference>
<dbReference type="SMART" id="SM00434">
    <property type="entry name" value="TOP4c"/>
    <property type="match status" value="1"/>
</dbReference>
<dbReference type="Gene3D" id="1.10.268.10">
    <property type="entry name" value="Topoisomerase, domain 3"/>
    <property type="match status" value="1"/>
</dbReference>
<dbReference type="Gene3D" id="3.90.199.10">
    <property type="entry name" value="Topoisomerase II, domain 5"/>
    <property type="match status" value="1"/>
</dbReference>
<feature type="active site" description="O-(5'-phospho-DNA)-tyrosine intermediate" evidence="6">
    <location>
        <position position="147"/>
    </location>
</feature>
<evidence type="ECO:0000256" key="8">
    <source>
        <dbReference type="SAM" id="MobiDB-lite"/>
    </source>
</evidence>
<dbReference type="PROSITE" id="PS52040">
    <property type="entry name" value="TOPO_IIA"/>
    <property type="match status" value="1"/>
</dbReference>
<comment type="catalytic activity">
    <reaction evidence="1 6">
        <text>ATP-dependent breakage, passage and rejoining of double-stranded DNA.</text>
        <dbReference type="EC" id="5.6.2.2"/>
    </reaction>
</comment>
<dbReference type="InterPro" id="IPR013758">
    <property type="entry name" value="Topo_IIA_A/C_ab"/>
</dbReference>
<keyword evidence="5 6" id="KW-0413">Isomerase</keyword>
<evidence type="ECO:0000259" key="9">
    <source>
        <dbReference type="PROSITE" id="PS52040"/>
    </source>
</evidence>
<comment type="similarity">
    <text evidence="2">Belongs to the type II topoisomerase GyrA/ParC subunit family.</text>
</comment>
<keyword evidence="7" id="KW-0175">Coiled coil</keyword>
<keyword evidence="4 6" id="KW-0238">DNA-binding</keyword>
<evidence type="ECO:0000256" key="5">
    <source>
        <dbReference type="ARBA" id="ARBA00023235"/>
    </source>
</evidence>
<dbReference type="InterPro" id="IPR013760">
    <property type="entry name" value="Topo_IIA-like_dom_sf"/>
</dbReference>
<dbReference type="NCBIfam" id="NF009397">
    <property type="entry name" value="PRK12758.1"/>
    <property type="match status" value="1"/>
</dbReference>
<dbReference type="Pfam" id="PF00521">
    <property type="entry name" value="DNA_topoisoIV"/>
    <property type="match status" value="1"/>
</dbReference>
<dbReference type="InterPro" id="IPR002205">
    <property type="entry name" value="Topo_IIA_dom_A"/>
</dbReference>
<sequence length="897" mass="101534">MEIDDMDRPEDGQSDDYSDAPVEEGAQSSGKFDRLLNENSRRFKLSGMFKEWFLDYSSYVILQRAVPHIIDGLKPVQRRVLHAMYRKDDGHYTKVANLVGEAMQFHPHGDASILGALVQLGQKNLLIDCQGNWGNIITGDPNAAARYIEARLSKFAKEVVFNPKITNWMTSYDGRNQEPVELPVKFPLLLAQGAEGIAVGLASKILPHNFNELIDASVAILEGRDFEIFPDFPTGGYADCSRYNKGQRGGVVKVRAKIEKLDKNTIAITEVPYGKTTHMVIESIIKAKNKGKIKIKKIDDLTTVKANLVIHLPNDVSPDKTIDALYAFTDCEVSISPNACVIVENKPQFLNVDDILVYDTMHTRDLLGQELQIRLDELENDWHYSSLERIFFEEKVYKILEGDSRSWESQLEEVFAKMKTYQHSVKREIVMDDILRLVEKPVRKISKFDAKALDEKLKGIEAEIDEVQNHLEHLTEFTVNYFKNLKKKYGAEFPRQTELVNFESITVSRVVNNNAKLYANMAEGFVGINLKKEDNADFVCDCSDLSEIIVFRKDGKYSVTKVSDKAFFGKDLLYVGLFDRNDSRTIYNAIYRDGKSSVTYAKRFAVTSITRDKEYDLTSGTPASAVLWFTANKNGEAETVRINLRPRPKLKKSSFEYDFSQLAIKGRASRGNLVSKNPIQRIALKSKGISTIGGKDIWFDQDINRLNEDGRGLYLGQFNTGEHILAIFTDGTYYTTSFDLSNRYQDNLLKVEKLDTGKTYTAIYYDGRQECYYIKRFSFDVSDNTLQSFISEEKGSYLVELSDDRHPQIEVTYGGKHEYREPAVIDAEEFIGKKGLQAKGKKASQYEVKGIRFTEPVHKPEDDDPATAQDVTGTGTEDTGNTGGGTDEEADEQLSLF</sequence>
<dbReference type="GO" id="GO:0005524">
    <property type="term" value="F:ATP binding"/>
    <property type="evidence" value="ECO:0007669"/>
    <property type="project" value="InterPro"/>
</dbReference>